<evidence type="ECO:0000256" key="18">
    <source>
        <dbReference type="PROSITE-ProRule" id="PRU10141"/>
    </source>
</evidence>
<keyword evidence="14" id="KW-0325">Glycoprotein</keyword>
<evidence type="ECO:0000256" key="10">
    <source>
        <dbReference type="ARBA" id="ARBA00022989"/>
    </source>
</evidence>
<evidence type="ECO:0000256" key="13">
    <source>
        <dbReference type="ARBA" id="ARBA00023170"/>
    </source>
</evidence>
<evidence type="ECO:0000256" key="6">
    <source>
        <dbReference type="ARBA" id="ARBA00022729"/>
    </source>
</evidence>
<dbReference type="Pfam" id="PF01453">
    <property type="entry name" value="B_lectin"/>
    <property type="match status" value="1"/>
</dbReference>
<dbReference type="SMART" id="SM00108">
    <property type="entry name" value="B_lectin"/>
    <property type="match status" value="1"/>
</dbReference>
<keyword evidence="12" id="KW-1015">Disulfide bond</keyword>
<keyword evidence="5 19" id="KW-0812">Transmembrane</keyword>
<name>A0A8K0H4G5_9ROSA</name>
<dbReference type="FunFam" id="1.10.510.10:FF:000621">
    <property type="entry name" value="Serine/threonine-protein kinase"/>
    <property type="match status" value="1"/>
</dbReference>
<evidence type="ECO:0000256" key="14">
    <source>
        <dbReference type="ARBA" id="ARBA00023180"/>
    </source>
</evidence>
<evidence type="ECO:0000259" key="21">
    <source>
        <dbReference type="PROSITE" id="PS50011"/>
    </source>
</evidence>
<evidence type="ECO:0000256" key="19">
    <source>
        <dbReference type="SAM" id="Phobius"/>
    </source>
</evidence>
<evidence type="ECO:0000256" key="9">
    <source>
        <dbReference type="ARBA" id="ARBA00022840"/>
    </source>
</evidence>
<dbReference type="Pfam" id="PF00954">
    <property type="entry name" value="S_locus_glycop"/>
    <property type="match status" value="1"/>
</dbReference>
<reference evidence="23" key="1">
    <citation type="submission" date="2020-03" db="EMBL/GenBank/DDBJ databases">
        <title>A high-quality chromosome-level genome assembly of a woody plant with both climbing and erect habits, Rhamnella rubrinervis.</title>
        <authorList>
            <person name="Lu Z."/>
            <person name="Yang Y."/>
            <person name="Zhu X."/>
            <person name="Sun Y."/>
        </authorList>
    </citation>
    <scope>NUCLEOTIDE SEQUENCE</scope>
    <source>
        <strain evidence="23">BYM</strain>
        <tissue evidence="23">Leaf</tissue>
    </source>
</reference>
<feature type="signal peptide" evidence="20">
    <location>
        <begin position="1"/>
        <end position="20"/>
    </location>
</feature>
<comment type="catalytic activity">
    <reaction evidence="15 17">
        <text>L-threonyl-[protein] + ATP = O-phospho-L-threonyl-[protein] + ADP + H(+)</text>
        <dbReference type="Rhea" id="RHEA:46608"/>
        <dbReference type="Rhea" id="RHEA-COMP:11060"/>
        <dbReference type="Rhea" id="RHEA-COMP:11605"/>
        <dbReference type="ChEBI" id="CHEBI:15378"/>
        <dbReference type="ChEBI" id="CHEBI:30013"/>
        <dbReference type="ChEBI" id="CHEBI:30616"/>
        <dbReference type="ChEBI" id="CHEBI:61977"/>
        <dbReference type="ChEBI" id="CHEBI:456216"/>
        <dbReference type="EC" id="2.7.11.1"/>
    </reaction>
</comment>
<dbReference type="SUPFAM" id="SSF51110">
    <property type="entry name" value="alpha-D-mannose-specific plant lectins"/>
    <property type="match status" value="1"/>
</dbReference>
<dbReference type="PANTHER" id="PTHR47976">
    <property type="entry name" value="G-TYPE LECTIN S-RECEPTOR-LIKE SERINE/THREONINE-PROTEIN KINASE SD2-5"/>
    <property type="match status" value="1"/>
</dbReference>
<proteinExistence type="inferred from homology"/>
<evidence type="ECO:0000313" key="23">
    <source>
        <dbReference type="EMBL" id="KAF3445409.1"/>
    </source>
</evidence>
<keyword evidence="3" id="KW-0245">EGF-like domain</keyword>
<organism evidence="23 24">
    <name type="scientific">Rhamnella rubrinervis</name>
    <dbReference type="NCBI Taxonomy" id="2594499"/>
    <lineage>
        <taxon>Eukaryota</taxon>
        <taxon>Viridiplantae</taxon>
        <taxon>Streptophyta</taxon>
        <taxon>Embryophyta</taxon>
        <taxon>Tracheophyta</taxon>
        <taxon>Spermatophyta</taxon>
        <taxon>Magnoliopsida</taxon>
        <taxon>eudicotyledons</taxon>
        <taxon>Gunneridae</taxon>
        <taxon>Pentapetalae</taxon>
        <taxon>rosids</taxon>
        <taxon>fabids</taxon>
        <taxon>Rosales</taxon>
        <taxon>Rhamnaceae</taxon>
        <taxon>rhamnoid group</taxon>
        <taxon>Rhamneae</taxon>
        <taxon>Rhamnella</taxon>
    </lineage>
</organism>
<dbReference type="InterPro" id="IPR011009">
    <property type="entry name" value="Kinase-like_dom_sf"/>
</dbReference>
<dbReference type="EMBL" id="VOIH02000005">
    <property type="protein sequence ID" value="KAF3445409.1"/>
    <property type="molecule type" value="Genomic_DNA"/>
</dbReference>
<evidence type="ECO:0000256" key="5">
    <source>
        <dbReference type="ARBA" id="ARBA00022692"/>
    </source>
</evidence>
<evidence type="ECO:0000256" key="17">
    <source>
        <dbReference type="PIRNR" id="PIRNR000641"/>
    </source>
</evidence>
<keyword evidence="4 17" id="KW-0808">Transferase</keyword>
<dbReference type="Gene3D" id="3.30.200.20">
    <property type="entry name" value="Phosphorylase Kinase, domain 1"/>
    <property type="match status" value="1"/>
</dbReference>
<feature type="domain" description="Bulb-type lectin" evidence="22">
    <location>
        <begin position="46"/>
        <end position="160"/>
    </location>
</feature>
<sequence>MIPFAMVSLHFVNLFSLCFSLLPCLTVSGPILKHTVFPNFTASHLSFLDYNGDFLTSNNGTFTASIRASVVTSSFSTYYFSIIHKRSETIIWTANRDRPISNSAELRLTVNGIFITDDSGKFTIWSTPPFDSPVGALQLLETGNLVLVDNRNASLWESFNYPTDTIVMGQHLLVGKSLVASAADANFSMGNYRLSVSSEDLIMQWMGQTYWKMSMQANAYKFSNNPVSYMEINSTGLNLYGDDGTLVIQVLLNASSLKIAKMRPEGRFTIMSFMREEWVEEVVAPVEDCRIPMICGKLGLCQTTRAVCSCPSEFYRSYGSNAGCVPADNSLSLPAACDSNGNGLELNSTLVSYMKLDDGMSYFANDLVDPVKHGVNVSICQDICSRNCYCLGIFHGNFSGSCYLLQNYLGSIYHRIDQDLIGYIKTSSTSSPKISNKKDNSFPRTAMVLIPLFGFFLLVTILILTFLRLCKTRPSKVAVGRNLDRWSSSSSSPELNIITLPGLPIRFDFQELISATENFKTQIGSGGFGTVYRGTMPDETVVAVKKITNLGTRGKKEFLTETAIIGSIRHVNLVRLKGFCIQGQLRFLVYEYMNKGSLERLLFGTGPVLKWQERLNIALGTAKGLAYLHRECHHKIIHCDIKPDNILLHGERSVKISDFGLSKLLDHQKSSKLLTTMRGTRGYIAPEWLTSYGITDKSDVYSFGMVLLEIVNGRRNWSLLTQTSETSKSGSNGPSSSSSLETRSIFFPAMALKMHKQKRYLELVDQRLEEKVTSEEVEKLVRVALCCVQIVPELRPTMAEVVSMLENRLPPGEPMVDALNFL</sequence>
<dbReference type="InterPro" id="IPR000858">
    <property type="entry name" value="S_locus_glycoprot_dom"/>
</dbReference>
<protein>
    <recommendedName>
        <fullName evidence="17">Receptor-like serine/threonine-protein kinase</fullName>
        <ecNumber evidence="17">2.7.11.1</ecNumber>
    </recommendedName>
</protein>
<evidence type="ECO:0000256" key="15">
    <source>
        <dbReference type="ARBA" id="ARBA00047899"/>
    </source>
</evidence>
<evidence type="ECO:0000256" key="20">
    <source>
        <dbReference type="SAM" id="SignalP"/>
    </source>
</evidence>
<evidence type="ECO:0000256" key="4">
    <source>
        <dbReference type="ARBA" id="ARBA00022679"/>
    </source>
</evidence>
<dbReference type="Gene3D" id="1.10.510.10">
    <property type="entry name" value="Transferase(Phosphotransferase) domain 1"/>
    <property type="match status" value="1"/>
</dbReference>
<feature type="transmembrane region" description="Helical" evidence="19">
    <location>
        <begin position="446"/>
        <end position="467"/>
    </location>
</feature>
<dbReference type="SUPFAM" id="SSF56112">
    <property type="entry name" value="Protein kinase-like (PK-like)"/>
    <property type="match status" value="1"/>
</dbReference>
<evidence type="ECO:0000256" key="12">
    <source>
        <dbReference type="ARBA" id="ARBA00023157"/>
    </source>
</evidence>
<keyword evidence="10 19" id="KW-1133">Transmembrane helix</keyword>
<dbReference type="AlphaFoldDB" id="A0A8K0H4G5"/>
<comment type="similarity">
    <text evidence="17">Belongs to the protein kinase superfamily. Ser/Thr protein kinase family.</text>
</comment>
<keyword evidence="13" id="KW-0675">Receptor</keyword>
<dbReference type="InterPro" id="IPR001480">
    <property type="entry name" value="Bulb-type_lectin_dom"/>
</dbReference>
<gene>
    <name evidence="23" type="ORF">FNV43_RR10585</name>
</gene>
<feature type="chain" id="PRO_5035429681" description="Receptor-like serine/threonine-protein kinase" evidence="20">
    <location>
        <begin position="21"/>
        <end position="822"/>
    </location>
</feature>
<keyword evidence="2 17" id="KW-0723">Serine/threonine-protein kinase</keyword>
<dbReference type="PIRSF" id="PIRSF000641">
    <property type="entry name" value="SRK"/>
    <property type="match status" value="1"/>
</dbReference>
<dbReference type="InterPro" id="IPR024171">
    <property type="entry name" value="SRK-like_kinase"/>
</dbReference>
<dbReference type="Pfam" id="PF00069">
    <property type="entry name" value="Pkinase"/>
    <property type="match status" value="1"/>
</dbReference>
<keyword evidence="24" id="KW-1185">Reference proteome</keyword>
<evidence type="ECO:0000256" key="16">
    <source>
        <dbReference type="ARBA" id="ARBA00048679"/>
    </source>
</evidence>
<dbReference type="GO" id="GO:0005524">
    <property type="term" value="F:ATP binding"/>
    <property type="evidence" value="ECO:0007669"/>
    <property type="project" value="UniProtKB-UniRule"/>
</dbReference>
<dbReference type="SMART" id="SM00220">
    <property type="entry name" value="S_TKc"/>
    <property type="match status" value="1"/>
</dbReference>
<dbReference type="EC" id="2.7.11.1" evidence="17"/>
<evidence type="ECO:0000313" key="24">
    <source>
        <dbReference type="Proteomes" id="UP000796880"/>
    </source>
</evidence>
<dbReference type="InterPro" id="IPR036426">
    <property type="entry name" value="Bulb-type_lectin_dom_sf"/>
</dbReference>
<evidence type="ECO:0000259" key="22">
    <source>
        <dbReference type="PROSITE" id="PS50927"/>
    </source>
</evidence>
<dbReference type="GO" id="GO:0004674">
    <property type="term" value="F:protein serine/threonine kinase activity"/>
    <property type="evidence" value="ECO:0007669"/>
    <property type="project" value="UniProtKB-KW"/>
</dbReference>
<keyword evidence="9 17" id="KW-0067">ATP-binding</keyword>
<dbReference type="Gene3D" id="2.90.10.10">
    <property type="entry name" value="Bulb-type lectin domain"/>
    <property type="match status" value="1"/>
</dbReference>
<dbReference type="Proteomes" id="UP000796880">
    <property type="component" value="Unassembled WGS sequence"/>
</dbReference>
<dbReference type="OrthoDB" id="1530339at2759"/>
<dbReference type="InterPro" id="IPR008271">
    <property type="entry name" value="Ser/Thr_kinase_AS"/>
</dbReference>
<dbReference type="PROSITE" id="PS00108">
    <property type="entry name" value="PROTEIN_KINASE_ST"/>
    <property type="match status" value="1"/>
</dbReference>
<dbReference type="GO" id="GO:0016020">
    <property type="term" value="C:membrane"/>
    <property type="evidence" value="ECO:0007669"/>
    <property type="project" value="UniProtKB-SubCell"/>
</dbReference>
<accession>A0A8K0H4G5</accession>
<dbReference type="PROSITE" id="PS50927">
    <property type="entry name" value="BULB_LECTIN"/>
    <property type="match status" value="1"/>
</dbReference>
<dbReference type="InterPro" id="IPR000719">
    <property type="entry name" value="Prot_kinase_dom"/>
</dbReference>
<keyword evidence="7 17" id="KW-0547">Nucleotide-binding</keyword>
<evidence type="ECO:0000256" key="8">
    <source>
        <dbReference type="ARBA" id="ARBA00022777"/>
    </source>
</evidence>
<dbReference type="InterPro" id="IPR017441">
    <property type="entry name" value="Protein_kinase_ATP_BS"/>
</dbReference>
<dbReference type="InterPro" id="IPR051343">
    <property type="entry name" value="G-type_lectin_kinases/EP1-like"/>
</dbReference>
<comment type="subcellular location">
    <subcellularLocation>
        <location evidence="1">Membrane</location>
        <topology evidence="1">Single-pass membrane protein</topology>
    </subcellularLocation>
</comment>
<evidence type="ECO:0000256" key="1">
    <source>
        <dbReference type="ARBA" id="ARBA00004167"/>
    </source>
</evidence>
<feature type="binding site" evidence="18">
    <location>
        <position position="546"/>
    </location>
    <ligand>
        <name>ATP</name>
        <dbReference type="ChEBI" id="CHEBI:30616"/>
    </ligand>
</feature>
<evidence type="ECO:0000256" key="2">
    <source>
        <dbReference type="ARBA" id="ARBA00022527"/>
    </source>
</evidence>
<dbReference type="PROSITE" id="PS50011">
    <property type="entry name" value="PROTEIN_KINASE_DOM"/>
    <property type="match status" value="1"/>
</dbReference>
<keyword evidence="6 20" id="KW-0732">Signal</keyword>
<comment type="caution">
    <text evidence="23">The sequence shown here is derived from an EMBL/GenBank/DDBJ whole genome shotgun (WGS) entry which is preliminary data.</text>
</comment>
<evidence type="ECO:0000256" key="11">
    <source>
        <dbReference type="ARBA" id="ARBA00023136"/>
    </source>
</evidence>
<feature type="domain" description="Protein kinase" evidence="21">
    <location>
        <begin position="517"/>
        <end position="816"/>
    </location>
</feature>
<comment type="catalytic activity">
    <reaction evidence="16 17">
        <text>L-seryl-[protein] + ATP = O-phospho-L-seryl-[protein] + ADP + H(+)</text>
        <dbReference type="Rhea" id="RHEA:17989"/>
        <dbReference type="Rhea" id="RHEA-COMP:9863"/>
        <dbReference type="Rhea" id="RHEA-COMP:11604"/>
        <dbReference type="ChEBI" id="CHEBI:15378"/>
        <dbReference type="ChEBI" id="CHEBI:29999"/>
        <dbReference type="ChEBI" id="CHEBI:30616"/>
        <dbReference type="ChEBI" id="CHEBI:83421"/>
        <dbReference type="ChEBI" id="CHEBI:456216"/>
        <dbReference type="EC" id="2.7.11.1"/>
    </reaction>
</comment>
<evidence type="ECO:0000256" key="3">
    <source>
        <dbReference type="ARBA" id="ARBA00022536"/>
    </source>
</evidence>
<evidence type="ECO:0000256" key="7">
    <source>
        <dbReference type="ARBA" id="ARBA00022741"/>
    </source>
</evidence>
<dbReference type="PANTHER" id="PTHR47976:SF60">
    <property type="entry name" value="RECEPTOR-LIKE SERINE_THREONINE-PROTEIN KINASE"/>
    <property type="match status" value="1"/>
</dbReference>
<keyword evidence="11 19" id="KW-0472">Membrane</keyword>
<dbReference type="CDD" id="cd00028">
    <property type="entry name" value="B_lectin"/>
    <property type="match status" value="1"/>
</dbReference>
<dbReference type="FunFam" id="3.30.200.20:FF:000178">
    <property type="entry name" value="serine/threonine-protein kinase PBS1-like"/>
    <property type="match status" value="1"/>
</dbReference>
<dbReference type="GO" id="GO:0048544">
    <property type="term" value="P:recognition of pollen"/>
    <property type="evidence" value="ECO:0007669"/>
    <property type="project" value="InterPro"/>
</dbReference>
<dbReference type="PROSITE" id="PS00107">
    <property type="entry name" value="PROTEIN_KINASE_ATP"/>
    <property type="match status" value="1"/>
</dbReference>
<dbReference type="CDD" id="cd14066">
    <property type="entry name" value="STKc_IRAK"/>
    <property type="match status" value="1"/>
</dbReference>
<keyword evidence="8 17" id="KW-0418">Kinase</keyword>